<evidence type="ECO:0000313" key="12">
    <source>
        <dbReference type="Proteomes" id="UP000281128"/>
    </source>
</evidence>
<sequence length="165" mass="18171">MRWADTIANLLAQVAAGLAVAMSGFVALSAIMRYLFGAPFSFTEELVGLLFTAMIFAGIPACTLRRSHISVTIIPDLLPKWAQRQLDRLAHAVILFFCIWFGKLTWDYMQLTISLNARSSGVQLILWPWTAALPLSCFMAGLAALIRIAIPYDLSKADAVHRGSQ</sequence>
<dbReference type="InterPro" id="IPR007387">
    <property type="entry name" value="TRAP_DctQ"/>
</dbReference>
<evidence type="ECO:0000256" key="2">
    <source>
        <dbReference type="ARBA" id="ARBA00022448"/>
    </source>
</evidence>
<comment type="subunit">
    <text evidence="9">The complex comprises the extracytoplasmic solute receptor protein and the two transmembrane proteins.</text>
</comment>
<evidence type="ECO:0000256" key="3">
    <source>
        <dbReference type="ARBA" id="ARBA00022475"/>
    </source>
</evidence>
<organism evidence="11 12">
    <name type="scientific">Roseovarius spongiae</name>
    <dbReference type="NCBI Taxonomy" id="2320272"/>
    <lineage>
        <taxon>Bacteria</taxon>
        <taxon>Pseudomonadati</taxon>
        <taxon>Pseudomonadota</taxon>
        <taxon>Alphaproteobacteria</taxon>
        <taxon>Rhodobacterales</taxon>
        <taxon>Roseobacteraceae</taxon>
        <taxon>Roseovarius</taxon>
    </lineage>
</organism>
<proteinExistence type="inferred from homology"/>
<keyword evidence="12" id="KW-1185">Reference proteome</keyword>
<feature type="transmembrane region" description="Helical" evidence="9">
    <location>
        <begin position="89"/>
        <end position="106"/>
    </location>
</feature>
<dbReference type="AlphaFoldDB" id="A0A3A8B1X0"/>
<comment type="subcellular location">
    <subcellularLocation>
        <location evidence="1 9">Cell inner membrane</location>
        <topology evidence="1 9">Multi-pass membrane protein</topology>
    </subcellularLocation>
</comment>
<evidence type="ECO:0000256" key="1">
    <source>
        <dbReference type="ARBA" id="ARBA00004429"/>
    </source>
</evidence>
<comment type="function">
    <text evidence="9">Part of the tripartite ATP-independent periplasmic (TRAP) transport system.</text>
</comment>
<dbReference type="GO" id="GO:0005886">
    <property type="term" value="C:plasma membrane"/>
    <property type="evidence" value="ECO:0007669"/>
    <property type="project" value="UniProtKB-SubCell"/>
</dbReference>
<feature type="transmembrane region" description="Helical" evidence="9">
    <location>
        <begin position="45"/>
        <end position="64"/>
    </location>
</feature>
<dbReference type="PANTHER" id="PTHR35011">
    <property type="entry name" value="2,3-DIKETO-L-GULONATE TRAP TRANSPORTER SMALL PERMEASE PROTEIN YIAM"/>
    <property type="match status" value="1"/>
</dbReference>
<evidence type="ECO:0000313" key="11">
    <source>
        <dbReference type="EMBL" id="RKF12680.1"/>
    </source>
</evidence>
<dbReference type="PANTHER" id="PTHR35011:SF2">
    <property type="entry name" value="2,3-DIKETO-L-GULONATE TRAP TRANSPORTER SMALL PERMEASE PROTEIN YIAM"/>
    <property type="match status" value="1"/>
</dbReference>
<dbReference type="GO" id="GO:0022857">
    <property type="term" value="F:transmembrane transporter activity"/>
    <property type="evidence" value="ECO:0007669"/>
    <property type="project" value="UniProtKB-UniRule"/>
</dbReference>
<feature type="transmembrane region" description="Helical" evidence="9">
    <location>
        <begin position="126"/>
        <end position="146"/>
    </location>
</feature>
<keyword evidence="2 9" id="KW-0813">Transport</keyword>
<dbReference type="Proteomes" id="UP000281128">
    <property type="component" value="Unassembled WGS sequence"/>
</dbReference>
<comment type="caution">
    <text evidence="11">The sequence shown here is derived from an EMBL/GenBank/DDBJ whole genome shotgun (WGS) entry which is preliminary data.</text>
</comment>
<evidence type="ECO:0000256" key="5">
    <source>
        <dbReference type="ARBA" id="ARBA00022692"/>
    </source>
</evidence>
<evidence type="ECO:0000256" key="8">
    <source>
        <dbReference type="ARBA" id="ARBA00038436"/>
    </source>
</evidence>
<name>A0A3A8B1X0_9RHOB</name>
<dbReference type="InterPro" id="IPR055348">
    <property type="entry name" value="DctQ"/>
</dbReference>
<feature type="domain" description="Tripartite ATP-independent periplasmic transporters DctQ component" evidence="10">
    <location>
        <begin position="22"/>
        <end position="148"/>
    </location>
</feature>
<dbReference type="EMBL" id="RAPE01000006">
    <property type="protein sequence ID" value="RKF12680.1"/>
    <property type="molecule type" value="Genomic_DNA"/>
</dbReference>
<comment type="caution">
    <text evidence="9">Lacks conserved residue(s) required for the propagation of feature annotation.</text>
</comment>
<evidence type="ECO:0000256" key="4">
    <source>
        <dbReference type="ARBA" id="ARBA00022519"/>
    </source>
</evidence>
<evidence type="ECO:0000256" key="6">
    <source>
        <dbReference type="ARBA" id="ARBA00022989"/>
    </source>
</evidence>
<protein>
    <recommendedName>
        <fullName evidence="9">TRAP transporter small permease protein</fullName>
    </recommendedName>
</protein>
<gene>
    <name evidence="11" type="ORF">D6850_17125</name>
</gene>
<keyword evidence="6 9" id="KW-1133">Transmembrane helix</keyword>
<accession>A0A3A8B1X0</accession>
<keyword evidence="3" id="KW-1003">Cell membrane</keyword>
<keyword evidence="4 9" id="KW-0997">Cell inner membrane</keyword>
<keyword evidence="5 9" id="KW-0812">Transmembrane</keyword>
<comment type="similarity">
    <text evidence="8 9">Belongs to the TRAP transporter small permease family.</text>
</comment>
<evidence type="ECO:0000256" key="9">
    <source>
        <dbReference type="RuleBase" id="RU369079"/>
    </source>
</evidence>
<evidence type="ECO:0000259" key="10">
    <source>
        <dbReference type="Pfam" id="PF04290"/>
    </source>
</evidence>
<dbReference type="GO" id="GO:0015740">
    <property type="term" value="P:C4-dicarboxylate transport"/>
    <property type="evidence" value="ECO:0007669"/>
    <property type="project" value="TreeGrafter"/>
</dbReference>
<keyword evidence="7 9" id="KW-0472">Membrane</keyword>
<reference evidence="11 12" key="1">
    <citation type="submission" date="2018-09" db="EMBL/GenBank/DDBJ databases">
        <title>Roseovarius spongiae sp. nov., isolated from a marine sponge.</title>
        <authorList>
            <person name="Zhuang L."/>
            <person name="Luo L."/>
        </authorList>
    </citation>
    <scope>NUCLEOTIDE SEQUENCE [LARGE SCALE GENOMIC DNA]</scope>
    <source>
        <strain evidence="11 12">HN-E21</strain>
    </source>
</reference>
<evidence type="ECO:0000256" key="7">
    <source>
        <dbReference type="ARBA" id="ARBA00023136"/>
    </source>
</evidence>
<dbReference type="Pfam" id="PF04290">
    <property type="entry name" value="DctQ"/>
    <property type="match status" value="1"/>
</dbReference>